<dbReference type="InterPro" id="IPR020058">
    <property type="entry name" value="Glu/Gln-tRNA-synth_Ib_cat-dom"/>
</dbReference>
<sequence length="433" mass="49622">MRVVTRFAPSPTGFMHIGSVRTALYAWLWAKKNNGSFILRIEDTDKEREVAGSLKHIIESLKWLSLDWDEGPNVGGPHKPYIQSERLPIYRKYAERLRRAGHIYADGDALRFKIPEKKRWHWHDIVHGELSAGEEALEDFILIKSNGYPTYNFAHIVDDIEMEVTHVMRGEEFISSTPKFLSVYEALGVLPPKYATLPHILGPSGKKKLSKRDGAKDLLLYKEEGYLPDAFINFLALLGWNPGDDREIFSRGELIRAFELERIQKSGAQMNEEKLDWINKEHLKKLPAEEIKNNILILLPEELRNEKIIPLIYERISKWGDVKTMLGAGELDFFIKRPEIKKEKLIYKNAPAEKISENLKLAVAALKNISENNFSHENIKSALTLIAQNLKNRGELLHPVRYALSGSDKSPDPFIISEILGKNETIQRLEKAI</sequence>
<dbReference type="GO" id="GO:0008270">
    <property type="term" value="F:zinc ion binding"/>
    <property type="evidence" value="ECO:0007669"/>
    <property type="project" value="InterPro"/>
</dbReference>
<feature type="domain" description="Aminoacyl-tRNA synthetase class I anticodon-binding" evidence="9">
    <location>
        <begin position="305"/>
        <end position="433"/>
    </location>
</feature>
<evidence type="ECO:0000256" key="6">
    <source>
        <dbReference type="ARBA" id="ARBA00023146"/>
    </source>
</evidence>
<evidence type="ECO:0000256" key="4">
    <source>
        <dbReference type="ARBA" id="ARBA00022840"/>
    </source>
</evidence>
<evidence type="ECO:0000256" key="2">
    <source>
        <dbReference type="ARBA" id="ARBA00022598"/>
    </source>
</evidence>
<comment type="catalytic activity">
    <reaction evidence="7">
        <text>tRNA(Glu) + L-glutamate + ATP = L-glutamyl-tRNA(Glu) + AMP + diphosphate</text>
        <dbReference type="Rhea" id="RHEA:23540"/>
        <dbReference type="Rhea" id="RHEA-COMP:9663"/>
        <dbReference type="Rhea" id="RHEA-COMP:9680"/>
        <dbReference type="ChEBI" id="CHEBI:29985"/>
        <dbReference type="ChEBI" id="CHEBI:30616"/>
        <dbReference type="ChEBI" id="CHEBI:33019"/>
        <dbReference type="ChEBI" id="CHEBI:78442"/>
        <dbReference type="ChEBI" id="CHEBI:78520"/>
        <dbReference type="ChEBI" id="CHEBI:456215"/>
        <dbReference type="EC" id="6.1.1.17"/>
    </reaction>
</comment>
<dbReference type="PANTHER" id="PTHR43311:SF2">
    <property type="entry name" value="GLUTAMATE--TRNA LIGASE, MITOCHONDRIAL-RELATED"/>
    <property type="match status" value="1"/>
</dbReference>
<name>A0A1F6XFB6_9BACT</name>
<protein>
    <recommendedName>
        <fullName evidence="7">Glutamate--tRNA ligase</fullName>
        <ecNumber evidence="7">6.1.1.17</ecNumber>
    </recommendedName>
    <alternativeName>
        <fullName evidence="7">Glutamyl-tRNA synthetase</fullName>
        <shortName evidence="7">GluRS</shortName>
    </alternativeName>
</protein>
<dbReference type="InterPro" id="IPR020751">
    <property type="entry name" value="aa-tRNA-synth_I_codon-bd_sub2"/>
</dbReference>
<comment type="subunit">
    <text evidence="7">Monomer.</text>
</comment>
<keyword evidence="4 7" id="KW-0067">ATP-binding</keyword>
<comment type="caution">
    <text evidence="10">The sequence shown here is derived from an EMBL/GenBank/DDBJ whole genome shotgun (WGS) entry which is preliminary data.</text>
</comment>
<feature type="binding site" evidence="7">
    <location>
        <position position="211"/>
    </location>
    <ligand>
        <name>ATP</name>
        <dbReference type="ChEBI" id="CHEBI:30616"/>
    </ligand>
</feature>
<feature type="domain" description="Glutamyl/glutaminyl-tRNA synthetase class Ib catalytic" evidence="8">
    <location>
        <begin position="3"/>
        <end position="106"/>
    </location>
</feature>
<evidence type="ECO:0000259" key="9">
    <source>
        <dbReference type="Pfam" id="PF19269"/>
    </source>
</evidence>
<comment type="caution">
    <text evidence="7">Lacks conserved residue(s) required for the propagation of feature annotation.</text>
</comment>
<dbReference type="EC" id="6.1.1.17" evidence="7"/>
<evidence type="ECO:0000313" key="10">
    <source>
        <dbReference type="EMBL" id="OGI92698.1"/>
    </source>
</evidence>
<dbReference type="InterPro" id="IPR049940">
    <property type="entry name" value="GluQ/Sye"/>
</dbReference>
<dbReference type="GO" id="GO:0005524">
    <property type="term" value="F:ATP binding"/>
    <property type="evidence" value="ECO:0007669"/>
    <property type="project" value="UniProtKB-UniRule"/>
</dbReference>
<keyword evidence="2 7" id="KW-0436">Ligase</keyword>
<dbReference type="Gene3D" id="3.40.50.620">
    <property type="entry name" value="HUPs"/>
    <property type="match status" value="2"/>
</dbReference>
<dbReference type="PANTHER" id="PTHR43311">
    <property type="entry name" value="GLUTAMATE--TRNA LIGASE"/>
    <property type="match status" value="1"/>
</dbReference>
<dbReference type="Pfam" id="PF00749">
    <property type="entry name" value="tRNA-synt_1c"/>
    <property type="match status" value="2"/>
</dbReference>
<dbReference type="InterPro" id="IPR004527">
    <property type="entry name" value="Glu-tRNA-ligase_bac/mito"/>
</dbReference>
<comment type="similarity">
    <text evidence="1 7">Belongs to the class-I aminoacyl-tRNA synthetase family. Glutamate--tRNA ligase type 1 subfamily.</text>
</comment>
<feature type="short sequence motif" description="'HIGH' region" evidence="7">
    <location>
        <begin position="9"/>
        <end position="19"/>
    </location>
</feature>
<evidence type="ECO:0000259" key="8">
    <source>
        <dbReference type="Pfam" id="PF00749"/>
    </source>
</evidence>
<gene>
    <name evidence="7" type="primary">gltX</name>
    <name evidence="10" type="ORF">A2933_00050</name>
</gene>
<keyword evidence="7" id="KW-0963">Cytoplasm</keyword>
<dbReference type="PRINTS" id="PR00987">
    <property type="entry name" value="TRNASYNTHGLU"/>
</dbReference>
<dbReference type="GO" id="GO:0000049">
    <property type="term" value="F:tRNA binding"/>
    <property type="evidence" value="ECO:0007669"/>
    <property type="project" value="InterPro"/>
</dbReference>
<dbReference type="HAMAP" id="MF_00022">
    <property type="entry name" value="Glu_tRNA_synth_type1"/>
    <property type="match status" value="1"/>
</dbReference>
<dbReference type="Pfam" id="PF19269">
    <property type="entry name" value="Anticodon_2"/>
    <property type="match status" value="1"/>
</dbReference>
<dbReference type="InterPro" id="IPR008925">
    <property type="entry name" value="aa_tRNA-synth_I_cd-bd_sf"/>
</dbReference>
<feature type="short sequence motif" description="'KMSKS' region" evidence="7">
    <location>
        <begin position="208"/>
        <end position="212"/>
    </location>
</feature>
<accession>A0A1F6XFB6</accession>
<dbReference type="Gene3D" id="1.10.10.350">
    <property type="match status" value="1"/>
</dbReference>
<evidence type="ECO:0000256" key="3">
    <source>
        <dbReference type="ARBA" id="ARBA00022741"/>
    </source>
</evidence>
<comment type="subcellular location">
    <subcellularLocation>
        <location evidence="7">Cytoplasm</location>
    </subcellularLocation>
</comment>
<evidence type="ECO:0000256" key="7">
    <source>
        <dbReference type="HAMAP-Rule" id="MF_00022"/>
    </source>
</evidence>
<keyword evidence="3 7" id="KW-0547">Nucleotide-binding</keyword>
<dbReference type="EMBL" id="MFVH01000002">
    <property type="protein sequence ID" value="OGI92698.1"/>
    <property type="molecule type" value="Genomic_DNA"/>
</dbReference>
<dbReference type="InterPro" id="IPR000924">
    <property type="entry name" value="Glu/Gln-tRNA-synth"/>
</dbReference>
<dbReference type="InterPro" id="IPR033910">
    <property type="entry name" value="GluRS_core"/>
</dbReference>
<keyword evidence="5 7" id="KW-0648">Protein biosynthesis</keyword>
<reference evidence="10 11" key="1">
    <citation type="journal article" date="2016" name="Nat. Commun.">
        <title>Thousands of microbial genomes shed light on interconnected biogeochemical processes in an aquifer system.</title>
        <authorList>
            <person name="Anantharaman K."/>
            <person name="Brown C.T."/>
            <person name="Hug L.A."/>
            <person name="Sharon I."/>
            <person name="Castelle C.J."/>
            <person name="Probst A.J."/>
            <person name="Thomas B.C."/>
            <person name="Singh A."/>
            <person name="Wilkins M.J."/>
            <person name="Karaoz U."/>
            <person name="Brodie E.L."/>
            <person name="Williams K.H."/>
            <person name="Hubbard S.S."/>
            <person name="Banfield J.F."/>
        </authorList>
    </citation>
    <scope>NUCLEOTIDE SEQUENCE [LARGE SCALE GENOMIC DNA]</scope>
</reference>
<dbReference type="InterPro" id="IPR045462">
    <property type="entry name" value="aa-tRNA-synth_I_cd-bd"/>
</dbReference>
<comment type="function">
    <text evidence="7">Catalyzes the attachment of glutamate to tRNA(Glu) in a two-step reaction: glutamate is first activated by ATP to form Glu-AMP and then transferred to the acceptor end of tRNA(Glu).</text>
</comment>
<dbReference type="SUPFAM" id="SSF48163">
    <property type="entry name" value="An anticodon-binding domain of class I aminoacyl-tRNA synthetases"/>
    <property type="match status" value="1"/>
</dbReference>
<dbReference type="CDD" id="cd00808">
    <property type="entry name" value="GluRS_core"/>
    <property type="match status" value="1"/>
</dbReference>
<dbReference type="SUPFAM" id="SSF52374">
    <property type="entry name" value="Nucleotidylyl transferase"/>
    <property type="match status" value="1"/>
</dbReference>
<evidence type="ECO:0000313" key="11">
    <source>
        <dbReference type="Proteomes" id="UP000179381"/>
    </source>
</evidence>
<dbReference type="GO" id="GO:0004818">
    <property type="term" value="F:glutamate-tRNA ligase activity"/>
    <property type="evidence" value="ECO:0007669"/>
    <property type="project" value="UniProtKB-UniRule"/>
</dbReference>
<evidence type="ECO:0000256" key="5">
    <source>
        <dbReference type="ARBA" id="ARBA00022917"/>
    </source>
</evidence>
<feature type="domain" description="Glutamyl/glutaminyl-tRNA synthetase class Ib catalytic" evidence="8">
    <location>
        <begin position="109"/>
        <end position="277"/>
    </location>
</feature>
<dbReference type="InterPro" id="IPR014729">
    <property type="entry name" value="Rossmann-like_a/b/a_fold"/>
</dbReference>
<dbReference type="AlphaFoldDB" id="A0A1F6XFB6"/>
<keyword evidence="6 7" id="KW-0030">Aminoacyl-tRNA synthetase</keyword>
<dbReference type="GO" id="GO:0006424">
    <property type="term" value="P:glutamyl-tRNA aminoacylation"/>
    <property type="evidence" value="ECO:0007669"/>
    <property type="project" value="UniProtKB-UniRule"/>
</dbReference>
<evidence type="ECO:0000256" key="1">
    <source>
        <dbReference type="ARBA" id="ARBA00007894"/>
    </source>
</evidence>
<dbReference type="GO" id="GO:0005737">
    <property type="term" value="C:cytoplasm"/>
    <property type="evidence" value="ECO:0007669"/>
    <property type="project" value="UniProtKB-SubCell"/>
</dbReference>
<proteinExistence type="inferred from homology"/>
<dbReference type="Proteomes" id="UP000179381">
    <property type="component" value="Unassembled WGS sequence"/>
</dbReference>
<organism evidence="10 11">
    <name type="scientific">Candidatus Nomurabacteria bacterium RIFCSPLOWO2_01_FULL_46_18</name>
    <dbReference type="NCBI Taxonomy" id="1801783"/>
    <lineage>
        <taxon>Bacteria</taxon>
        <taxon>Candidatus Nomuraibacteriota</taxon>
    </lineage>
</organism>